<dbReference type="GO" id="GO:0033204">
    <property type="term" value="F:ribonuclease P RNA binding"/>
    <property type="evidence" value="ECO:0007669"/>
    <property type="project" value="InterPro"/>
</dbReference>
<dbReference type="InterPro" id="IPR016848">
    <property type="entry name" value="RNase_P/MRP_Rpp29-subunit"/>
</dbReference>
<dbReference type="AlphaFoldDB" id="A0AAQ3Q470"/>
<evidence type="ECO:0000313" key="3">
    <source>
        <dbReference type="Proteomes" id="UP001327560"/>
    </source>
</evidence>
<evidence type="ECO:0000256" key="1">
    <source>
        <dbReference type="SAM" id="MobiDB-lite"/>
    </source>
</evidence>
<evidence type="ECO:0000313" key="2">
    <source>
        <dbReference type="EMBL" id="WOK95407.1"/>
    </source>
</evidence>
<accession>A0AAQ3Q470</accession>
<dbReference type="PANTHER" id="PTHR13348:SF0">
    <property type="entry name" value="RIBONUCLEASE P PROTEIN SUBUNIT P29"/>
    <property type="match status" value="1"/>
</dbReference>
<sequence length="248" mass="28174">MASGTGESTPAVSDRKKRAFDALERRFAAEAERLQEHHRQEQGKVEQTPKSEGVSGSEKRKRGYARERSFAARAEQLQESHQQGTRKAKRALNQDDDGESEQLTGVHPKLSVSASLKKDEAQPVYSELSGIVDNNLLQPVDLKAPNAIFNDIVAKGAEGNKFLKRGKSLKIDNWILLDNYVPKDGNLKDARLKAIKSHSKRSRKHMSRRQHRKCGSFDLPKEFHNFDLFEPMHEMWKEYILDLLKEAG</sequence>
<name>A0AAQ3Q470_9LILI</name>
<keyword evidence="3" id="KW-1185">Reference proteome</keyword>
<reference evidence="2 3" key="1">
    <citation type="submission" date="2023-10" db="EMBL/GenBank/DDBJ databases">
        <title>Chromosome-scale genome assembly provides insights into flower coloration mechanisms of Canna indica.</title>
        <authorList>
            <person name="Li C."/>
        </authorList>
    </citation>
    <scope>NUCLEOTIDE SEQUENCE [LARGE SCALE GENOMIC DNA]</scope>
    <source>
        <tissue evidence="2">Flower</tissue>
    </source>
</reference>
<organism evidence="2 3">
    <name type="scientific">Canna indica</name>
    <name type="common">Indian-shot</name>
    <dbReference type="NCBI Taxonomy" id="4628"/>
    <lineage>
        <taxon>Eukaryota</taxon>
        <taxon>Viridiplantae</taxon>
        <taxon>Streptophyta</taxon>
        <taxon>Embryophyta</taxon>
        <taxon>Tracheophyta</taxon>
        <taxon>Spermatophyta</taxon>
        <taxon>Magnoliopsida</taxon>
        <taxon>Liliopsida</taxon>
        <taxon>Zingiberales</taxon>
        <taxon>Cannaceae</taxon>
        <taxon>Canna</taxon>
    </lineage>
</organism>
<dbReference type="GO" id="GO:0000172">
    <property type="term" value="C:ribonuclease MRP complex"/>
    <property type="evidence" value="ECO:0007669"/>
    <property type="project" value="InterPro"/>
</dbReference>
<dbReference type="GO" id="GO:0030677">
    <property type="term" value="C:ribonuclease P complex"/>
    <property type="evidence" value="ECO:0007669"/>
    <property type="project" value="InterPro"/>
</dbReference>
<dbReference type="GO" id="GO:0006364">
    <property type="term" value="P:rRNA processing"/>
    <property type="evidence" value="ECO:0007669"/>
    <property type="project" value="TreeGrafter"/>
</dbReference>
<feature type="region of interest" description="Disordered" evidence="1">
    <location>
        <begin position="28"/>
        <end position="107"/>
    </location>
</feature>
<protein>
    <submittedName>
        <fullName evidence="2">Uncharacterized protein</fullName>
    </submittedName>
</protein>
<proteinExistence type="predicted"/>
<dbReference type="Proteomes" id="UP001327560">
    <property type="component" value="Chromosome 1"/>
</dbReference>
<gene>
    <name evidence="2" type="ORF">Cni_G04114</name>
</gene>
<feature type="compositionally biased region" description="Basic and acidic residues" evidence="1">
    <location>
        <begin position="28"/>
        <end position="49"/>
    </location>
</feature>
<dbReference type="PANTHER" id="PTHR13348">
    <property type="entry name" value="RIBONUCLEASE P SUBUNIT P29"/>
    <property type="match status" value="1"/>
</dbReference>
<dbReference type="EMBL" id="CP136890">
    <property type="protein sequence ID" value="WOK95407.1"/>
    <property type="molecule type" value="Genomic_DNA"/>
</dbReference>
<dbReference type="GO" id="GO:0001682">
    <property type="term" value="P:tRNA 5'-leader removal"/>
    <property type="evidence" value="ECO:0007669"/>
    <property type="project" value="InterPro"/>
</dbReference>